<dbReference type="OMA" id="KCELGIR"/>
<feature type="domain" description="SHSP" evidence="2">
    <location>
        <begin position="181"/>
        <end position="299"/>
    </location>
</feature>
<name>A0A0U1M8Y0_TALIS</name>
<protein>
    <recommendedName>
        <fullName evidence="2">SHSP domain-containing protein</fullName>
    </recommendedName>
</protein>
<dbReference type="Gene3D" id="2.60.40.790">
    <property type="match status" value="1"/>
</dbReference>
<reference evidence="3" key="1">
    <citation type="submission" date="2015-04" db="EMBL/GenBank/DDBJ databases">
        <authorList>
            <person name="Syromyatnikov M.Y."/>
            <person name="Popov V.N."/>
        </authorList>
    </citation>
    <scope>NUCLEOTIDE SEQUENCE [LARGE SCALE GENOMIC DNA]</scope>
    <source>
        <strain evidence="3">WF-38-12</strain>
    </source>
</reference>
<keyword evidence="4" id="KW-1185">Reference proteome</keyword>
<dbReference type="AlphaFoldDB" id="A0A0U1M8Y0"/>
<evidence type="ECO:0000259" key="2">
    <source>
        <dbReference type="PROSITE" id="PS01031"/>
    </source>
</evidence>
<dbReference type="CDD" id="cd06464">
    <property type="entry name" value="ACD_sHsps-like"/>
    <property type="match status" value="1"/>
</dbReference>
<dbReference type="PROSITE" id="PS01031">
    <property type="entry name" value="SHSP"/>
    <property type="match status" value="1"/>
</dbReference>
<organism evidence="3 4">
    <name type="scientific">Talaromyces islandicus</name>
    <name type="common">Penicillium islandicum</name>
    <dbReference type="NCBI Taxonomy" id="28573"/>
    <lineage>
        <taxon>Eukaryota</taxon>
        <taxon>Fungi</taxon>
        <taxon>Dikarya</taxon>
        <taxon>Ascomycota</taxon>
        <taxon>Pezizomycotina</taxon>
        <taxon>Eurotiomycetes</taxon>
        <taxon>Eurotiomycetidae</taxon>
        <taxon>Eurotiales</taxon>
        <taxon>Trichocomaceae</taxon>
        <taxon>Talaromyces</taxon>
        <taxon>Talaromyces sect. Islandici</taxon>
    </lineage>
</organism>
<dbReference type="InterPro" id="IPR002068">
    <property type="entry name" value="A-crystallin/Hsp20_dom"/>
</dbReference>
<sequence length="299" mass="33539">MEAPGYFHPFFPGCNSHGRADSNGGNYQWPGFSVNGPFFRKAPSHRREPELGEEGAAGERVSKIFQSSNEQRTTPFVQEAAPFEYQNPWTGGCEGHQHSGGRGFHPGQRGWYGMGPMSWFGPWGNFGSTMGFRPWGGFGPWSNCLPFWGNPRFTSSFIPSNTMGPWDRFGPINCFGNNEYASRKEAGPEFYIFETPTSFVVCISLFGANKAGLRVELDSRKCELGIRGTLQRREEWPFLKGLGQNGKGEFEHKLYLGPRVNQTQIQIDGITARMENVILVVSIPKVNYEHGDIKKVHIE</sequence>
<dbReference type="STRING" id="28573.A0A0U1M8Y0"/>
<proteinExistence type="inferred from homology"/>
<accession>A0A0U1M8Y0</accession>
<dbReference type="InterPro" id="IPR008978">
    <property type="entry name" value="HSP20-like_chaperone"/>
</dbReference>
<dbReference type="EMBL" id="CVMT01000011">
    <property type="protein sequence ID" value="CRG92008.1"/>
    <property type="molecule type" value="Genomic_DNA"/>
</dbReference>
<dbReference type="OrthoDB" id="5511210at2759"/>
<comment type="similarity">
    <text evidence="1">Belongs to the small heat shock protein (HSP20) family.</text>
</comment>
<dbReference type="Proteomes" id="UP000054383">
    <property type="component" value="Unassembled WGS sequence"/>
</dbReference>
<gene>
    <name evidence="3" type="ORF">PISL3812_09062</name>
</gene>
<evidence type="ECO:0000313" key="4">
    <source>
        <dbReference type="Proteomes" id="UP000054383"/>
    </source>
</evidence>
<evidence type="ECO:0000313" key="3">
    <source>
        <dbReference type="EMBL" id="CRG92008.1"/>
    </source>
</evidence>
<dbReference type="SUPFAM" id="SSF49764">
    <property type="entry name" value="HSP20-like chaperones"/>
    <property type="match status" value="1"/>
</dbReference>
<evidence type="ECO:0000256" key="1">
    <source>
        <dbReference type="PROSITE-ProRule" id="PRU00285"/>
    </source>
</evidence>